<organism evidence="2 3">
    <name type="scientific">Deinococcus indicus</name>
    <dbReference type="NCBI Taxonomy" id="223556"/>
    <lineage>
        <taxon>Bacteria</taxon>
        <taxon>Thermotogati</taxon>
        <taxon>Deinococcota</taxon>
        <taxon>Deinococci</taxon>
        <taxon>Deinococcales</taxon>
        <taxon>Deinococcaceae</taxon>
        <taxon>Deinococcus</taxon>
    </lineage>
</organism>
<feature type="compositionally biased region" description="Pro residues" evidence="1">
    <location>
        <begin position="61"/>
        <end position="78"/>
    </location>
</feature>
<dbReference type="AlphaFoldDB" id="A0A246BPY3"/>
<comment type="caution">
    <text evidence="2">The sequence shown here is derived from an EMBL/GenBank/DDBJ whole genome shotgun (WGS) entry which is preliminary data.</text>
</comment>
<feature type="region of interest" description="Disordered" evidence="1">
    <location>
        <begin position="49"/>
        <end position="78"/>
    </location>
</feature>
<evidence type="ECO:0000313" key="2">
    <source>
        <dbReference type="EMBL" id="OWL97738.1"/>
    </source>
</evidence>
<protein>
    <submittedName>
        <fullName evidence="2">Uncharacterized protein</fullName>
    </submittedName>
</protein>
<dbReference type="Proteomes" id="UP000197208">
    <property type="component" value="Unassembled WGS sequence"/>
</dbReference>
<sequence>MNRPLFLPPAWLARLSAWPGVLTVLSLLAVGFGTPAPAPEVGERLSAGRVTPALPELRPAPGAPTPTPFPASPPPEPLPWAAAVHAEVRAVRAWSPPLRRPALSVLGRRQSDGG</sequence>
<reference evidence="2 3" key="1">
    <citation type="submission" date="2017-05" db="EMBL/GenBank/DDBJ databases">
        <title>De novo genome assembly of Deniococcus indicus strain DR1.</title>
        <authorList>
            <person name="Chauhan D."/>
            <person name="Yennamalli R.M."/>
            <person name="Priyadarshini R."/>
        </authorList>
    </citation>
    <scope>NUCLEOTIDE SEQUENCE [LARGE SCALE GENOMIC DNA]</scope>
    <source>
        <strain evidence="2 3">DR1</strain>
    </source>
</reference>
<dbReference type="RefSeq" id="WP_229844002.1">
    <property type="nucleotide sequence ID" value="NZ_BNAM01000002.1"/>
</dbReference>
<proteinExistence type="predicted"/>
<dbReference type="EMBL" id="NHMK01000009">
    <property type="protein sequence ID" value="OWL97738.1"/>
    <property type="molecule type" value="Genomic_DNA"/>
</dbReference>
<accession>A0A246BPY3</accession>
<keyword evidence="3" id="KW-1185">Reference proteome</keyword>
<gene>
    <name evidence="2" type="ORF">CBQ26_05660</name>
</gene>
<name>A0A246BPY3_9DEIO</name>
<evidence type="ECO:0000256" key="1">
    <source>
        <dbReference type="SAM" id="MobiDB-lite"/>
    </source>
</evidence>
<evidence type="ECO:0000313" key="3">
    <source>
        <dbReference type="Proteomes" id="UP000197208"/>
    </source>
</evidence>